<dbReference type="PROSITE" id="PS50850">
    <property type="entry name" value="MFS"/>
    <property type="match status" value="2"/>
</dbReference>
<feature type="transmembrane region" description="Helical" evidence="6">
    <location>
        <begin position="77"/>
        <end position="96"/>
    </location>
</feature>
<feature type="transmembrane region" description="Helical" evidence="6">
    <location>
        <begin position="20"/>
        <end position="41"/>
    </location>
</feature>
<feature type="region of interest" description="Disordered" evidence="5">
    <location>
        <begin position="172"/>
        <end position="205"/>
    </location>
</feature>
<feature type="compositionally biased region" description="Polar residues" evidence="5">
    <location>
        <begin position="189"/>
        <end position="205"/>
    </location>
</feature>
<dbReference type="PROSITE" id="PS00216">
    <property type="entry name" value="SUGAR_TRANSPORT_1"/>
    <property type="match status" value="2"/>
</dbReference>
<evidence type="ECO:0000256" key="4">
    <source>
        <dbReference type="ARBA" id="ARBA00023136"/>
    </source>
</evidence>
<feature type="transmembrane region" description="Helical" evidence="6">
    <location>
        <begin position="524"/>
        <end position="546"/>
    </location>
</feature>
<dbReference type="GO" id="GO:0016020">
    <property type="term" value="C:membrane"/>
    <property type="evidence" value="ECO:0007669"/>
    <property type="project" value="UniProtKB-SubCell"/>
</dbReference>
<dbReference type="InterPro" id="IPR036259">
    <property type="entry name" value="MFS_trans_sf"/>
</dbReference>
<evidence type="ECO:0000259" key="7">
    <source>
        <dbReference type="PROSITE" id="PS50850"/>
    </source>
</evidence>
<feature type="transmembrane region" description="Helical" evidence="6">
    <location>
        <begin position="116"/>
        <end position="135"/>
    </location>
</feature>
<dbReference type="SUPFAM" id="SSF103473">
    <property type="entry name" value="MFS general substrate transporter"/>
    <property type="match status" value="2"/>
</dbReference>
<keyword evidence="9" id="KW-1185">Reference proteome</keyword>
<evidence type="ECO:0000256" key="5">
    <source>
        <dbReference type="SAM" id="MobiDB-lite"/>
    </source>
</evidence>
<comment type="caution">
    <text evidence="8">The sequence shown here is derived from an EMBL/GenBank/DDBJ whole genome shotgun (WGS) entry which is preliminary data.</text>
</comment>
<evidence type="ECO:0000256" key="1">
    <source>
        <dbReference type="ARBA" id="ARBA00004141"/>
    </source>
</evidence>
<keyword evidence="4 6" id="KW-0472">Membrane</keyword>
<evidence type="ECO:0000256" key="3">
    <source>
        <dbReference type="ARBA" id="ARBA00022989"/>
    </source>
</evidence>
<feature type="transmembrane region" description="Helical" evidence="6">
    <location>
        <begin position="406"/>
        <end position="427"/>
    </location>
</feature>
<reference evidence="8" key="1">
    <citation type="submission" date="2023-10" db="EMBL/GenBank/DDBJ databases">
        <title>Genome assemblies of two species of porcelain crab, Petrolisthes cinctipes and Petrolisthes manimaculis (Anomura: Porcellanidae).</title>
        <authorList>
            <person name="Angst P."/>
        </authorList>
    </citation>
    <scope>NUCLEOTIDE SEQUENCE</scope>
    <source>
        <strain evidence="8">PB745_01</strain>
        <tissue evidence="8">Gill</tissue>
    </source>
</reference>
<evidence type="ECO:0000256" key="2">
    <source>
        <dbReference type="ARBA" id="ARBA00022692"/>
    </source>
</evidence>
<dbReference type="Gene3D" id="1.20.1250.20">
    <property type="entry name" value="MFS general substrate transporter like domains"/>
    <property type="match status" value="2"/>
</dbReference>
<dbReference type="Pfam" id="PF00083">
    <property type="entry name" value="Sugar_tr"/>
    <property type="match status" value="1"/>
</dbReference>
<dbReference type="Pfam" id="PF07690">
    <property type="entry name" value="MFS_1"/>
    <property type="match status" value="1"/>
</dbReference>
<dbReference type="AlphaFoldDB" id="A0AAE1FSF3"/>
<feature type="compositionally biased region" description="Basic and acidic residues" evidence="5">
    <location>
        <begin position="176"/>
        <end position="188"/>
    </location>
</feature>
<organism evidence="8 9">
    <name type="scientific">Petrolisthes cinctipes</name>
    <name type="common">Flat porcelain crab</name>
    <dbReference type="NCBI Taxonomy" id="88211"/>
    <lineage>
        <taxon>Eukaryota</taxon>
        <taxon>Metazoa</taxon>
        <taxon>Ecdysozoa</taxon>
        <taxon>Arthropoda</taxon>
        <taxon>Crustacea</taxon>
        <taxon>Multicrustacea</taxon>
        <taxon>Malacostraca</taxon>
        <taxon>Eumalacostraca</taxon>
        <taxon>Eucarida</taxon>
        <taxon>Decapoda</taxon>
        <taxon>Pleocyemata</taxon>
        <taxon>Anomura</taxon>
        <taxon>Galatheoidea</taxon>
        <taxon>Porcellanidae</taxon>
        <taxon>Petrolisthes</taxon>
    </lineage>
</organism>
<feature type="compositionally biased region" description="Polar residues" evidence="5">
    <location>
        <begin position="709"/>
        <end position="721"/>
    </location>
</feature>
<evidence type="ECO:0000313" key="8">
    <source>
        <dbReference type="EMBL" id="KAK3879570.1"/>
    </source>
</evidence>
<sequence length="736" mass="81088">MILAYDGHVRNSEHIGSNVFVSFTLAGIVELPANFLIIVLVEKVGRRHTTSITLVLRGVACLVIAAIPENKSSGRSYTTSIMALAVTGHFLIAMSINVGQQYNVEVLPTVARGSNAGLIHTLGNLSGFISPYVVYLSKIGHYLTYAILGLVSILGGSICVLLPETLNQILPDTLEDGSRNEDGDREMEQYTNSNSTFQDLNSDAENTGRIPQEEEWLLSRWGWGKRIRKAQVVGGNLSGPDPTWPTTTCINGWTYDFSLYYSTITSQLNWVCEEDWKPSLSQSLFFVGAFMASPVLGWASDRWGRLPIIVATNVMGGAAGVASAFTNSFVAFTSLRFLVGMTFDTHYTVVYILLLEYVSSEYRTQGRLKNSSSGLDRTIMANVPIMIFLTAGLCAMPWLALYLHDWSTFAIVIHALQFISLSFPWVVPESARWLLSKGRTKETVDIITRAAHMNKKSLTPEVIRELEEFGNKQKNAKNTQATALALLKTPVLRLRFHVLCVMWLVMILAYDGHVRNSEHIGSNVFVSFTLAGFVELPANFLTIVLVEKVGRRHTTSITLVLSGVACLVIAAIPETYTTSIMVLAVTGRFLITMSINVGQQYIVEVLPTVARGSGAGFIHTLCNLTGFISPYVVYLSKIGHYLPYTILSLGSILGGSICVLLPETLNQILPDTLEDGETFFTGQGYCYNPCAGSRNEDGDREMEQYTYSNSTFQDLNSTAENTGRIPQEEEVRERAA</sequence>
<feature type="transmembrane region" description="Helical" evidence="6">
    <location>
        <begin position="306"/>
        <end position="325"/>
    </location>
</feature>
<gene>
    <name evidence="8" type="ORF">Pcinc_015857</name>
</gene>
<dbReference type="InterPro" id="IPR005828">
    <property type="entry name" value="MFS_sugar_transport-like"/>
</dbReference>
<feature type="transmembrane region" description="Helical" evidence="6">
    <location>
        <begin position="494"/>
        <end position="512"/>
    </location>
</feature>
<protein>
    <recommendedName>
        <fullName evidence="7">Major facilitator superfamily (MFS) profile domain-containing protein</fullName>
    </recommendedName>
</protein>
<dbReference type="EMBL" id="JAWQEG010001429">
    <property type="protein sequence ID" value="KAK3879570.1"/>
    <property type="molecule type" value="Genomic_DNA"/>
</dbReference>
<feature type="transmembrane region" description="Helical" evidence="6">
    <location>
        <begin position="553"/>
        <end position="572"/>
    </location>
</feature>
<dbReference type="InterPro" id="IPR011701">
    <property type="entry name" value="MFS"/>
</dbReference>
<evidence type="ECO:0000313" key="9">
    <source>
        <dbReference type="Proteomes" id="UP001286313"/>
    </source>
</evidence>
<proteinExistence type="predicted"/>
<dbReference type="InterPro" id="IPR005829">
    <property type="entry name" value="Sugar_transporter_CS"/>
</dbReference>
<feature type="transmembrane region" description="Helical" evidence="6">
    <location>
        <begin position="337"/>
        <end position="358"/>
    </location>
</feature>
<feature type="transmembrane region" description="Helical" evidence="6">
    <location>
        <begin position="142"/>
        <end position="163"/>
    </location>
</feature>
<dbReference type="PANTHER" id="PTHR24064">
    <property type="entry name" value="SOLUTE CARRIER FAMILY 22 MEMBER"/>
    <property type="match status" value="1"/>
</dbReference>
<feature type="compositionally biased region" description="Basic and acidic residues" evidence="5">
    <location>
        <begin position="726"/>
        <end position="736"/>
    </location>
</feature>
<name>A0AAE1FSF3_PETCI</name>
<evidence type="ECO:0000256" key="6">
    <source>
        <dbReference type="SAM" id="Phobius"/>
    </source>
</evidence>
<keyword evidence="3 6" id="KW-1133">Transmembrane helix</keyword>
<feature type="domain" description="Major facilitator superfamily (MFS) profile" evidence="7">
    <location>
        <begin position="227"/>
        <end position="666"/>
    </location>
</feature>
<feature type="transmembrane region" description="Helical" evidence="6">
    <location>
        <begin position="379"/>
        <end position="400"/>
    </location>
</feature>
<dbReference type="GO" id="GO:0022857">
    <property type="term" value="F:transmembrane transporter activity"/>
    <property type="evidence" value="ECO:0007669"/>
    <property type="project" value="InterPro"/>
</dbReference>
<comment type="subcellular location">
    <subcellularLocation>
        <location evidence="1">Membrane</location>
        <topology evidence="1">Multi-pass membrane protein</topology>
    </subcellularLocation>
</comment>
<feature type="region of interest" description="Disordered" evidence="5">
    <location>
        <begin position="709"/>
        <end position="736"/>
    </location>
</feature>
<dbReference type="Proteomes" id="UP001286313">
    <property type="component" value="Unassembled WGS sequence"/>
</dbReference>
<accession>A0AAE1FSF3</accession>
<feature type="domain" description="Major facilitator superfamily (MFS) profile" evidence="7">
    <location>
        <begin position="1"/>
        <end position="167"/>
    </location>
</feature>
<dbReference type="InterPro" id="IPR020846">
    <property type="entry name" value="MFS_dom"/>
</dbReference>
<keyword evidence="2 6" id="KW-0812">Transmembrane</keyword>
<dbReference type="CDD" id="cd17317">
    <property type="entry name" value="MFS_SLC22"/>
    <property type="match status" value="1"/>
</dbReference>